<dbReference type="AlphaFoldDB" id="A0A4R1FDQ8"/>
<proteinExistence type="predicted"/>
<accession>A0A4R1FDQ8</accession>
<dbReference type="Proteomes" id="UP000294856">
    <property type="component" value="Unassembled WGS sequence"/>
</dbReference>
<keyword evidence="2" id="KW-1185">Reference proteome</keyword>
<evidence type="ECO:0000313" key="1">
    <source>
        <dbReference type="EMBL" id="TCJ89958.1"/>
    </source>
</evidence>
<dbReference type="EMBL" id="SMFR01000008">
    <property type="protein sequence ID" value="TCJ89958.1"/>
    <property type="molecule type" value="Genomic_DNA"/>
</dbReference>
<comment type="caution">
    <text evidence="1">The sequence shown here is derived from an EMBL/GenBank/DDBJ whole genome shotgun (WGS) entry which is preliminary data.</text>
</comment>
<protein>
    <submittedName>
        <fullName evidence="1">Uncharacterized protein</fullName>
    </submittedName>
</protein>
<gene>
    <name evidence="1" type="ORF">DFR71_6248</name>
</gene>
<reference evidence="1 2" key="1">
    <citation type="submission" date="2019-03" db="EMBL/GenBank/DDBJ databases">
        <title>Genomic Encyclopedia of Type Strains, Phase IV (KMG-IV): sequencing the most valuable type-strain genomes for metagenomic binning, comparative biology and taxonomic classification.</title>
        <authorList>
            <person name="Goeker M."/>
        </authorList>
    </citation>
    <scope>NUCLEOTIDE SEQUENCE [LARGE SCALE GENOMIC DNA]</scope>
    <source>
        <strain evidence="1 2">DSM 44684</strain>
    </source>
</reference>
<organism evidence="1 2">
    <name type="scientific">Nocardia alba</name>
    <dbReference type="NCBI Taxonomy" id="225051"/>
    <lineage>
        <taxon>Bacteria</taxon>
        <taxon>Bacillati</taxon>
        <taxon>Actinomycetota</taxon>
        <taxon>Actinomycetes</taxon>
        <taxon>Mycobacteriales</taxon>
        <taxon>Nocardiaceae</taxon>
        <taxon>Nocardia</taxon>
    </lineage>
</organism>
<sequence length="73" mass="7770">MVDVYPRIFGIETLGSLVVPIETIGAVGDPGTGGPVRDFPRVPIDLPTVHNASPLRLKRLDFSVSQVCLTGLV</sequence>
<evidence type="ECO:0000313" key="2">
    <source>
        <dbReference type="Proteomes" id="UP000294856"/>
    </source>
</evidence>
<name>A0A4R1FDQ8_9NOCA</name>